<name>A0AAW3T3L1_9MICO</name>
<protein>
    <submittedName>
        <fullName evidence="1">Uncharacterized protein</fullName>
    </submittedName>
</protein>
<comment type="caution">
    <text evidence="1">The sequence shown here is derived from an EMBL/GenBank/DDBJ whole genome shotgun (WGS) entry which is preliminary data.</text>
</comment>
<proteinExistence type="predicted"/>
<dbReference type="Proteomes" id="UP000590225">
    <property type="component" value="Unassembled WGS sequence"/>
</dbReference>
<sequence>MTLAGCAGRTGGAAIVVLSARVRERAEQEVVTWLR</sequence>
<dbReference type="AlphaFoldDB" id="A0AAW3T3L1"/>
<reference evidence="1 2" key="1">
    <citation type="submission" date="2020-07" db="EMBL/GenBank/DDBJ databases">
        <title>Above-ground endophytic microbial communities from plants in different locations in the United States.</title>
        <authorList>
            <person name="Frank C."/>
        </authorList>
    </citation>
    <scope>NUCLEOTIDE SEQUENCE [LARGE SCALE GENOMIC DNA]</scope>
    <source>
        <strain evidence="1 2">WPL5_2</strain>
    </source>
</reference>
<organism evidence="1 2">
    <name type="scientific">Curtobacterium pusillum</name>
    <dbReference type="NCBI Taxonomy" id="69373"/>
    <lineage>
        <taxon>Bacteria</taxon>
        <taxon>Bacillati</taxon>
        <taxon>Actinomycetota</taxon>
        <taxon>Actinomycetes</taxon>
        <taxon>Micrococcales</taxon>
        <taxon>Microbacteriaceae</taxon>
        <taxon>Curtobacterium</taxon>
    </lineage>
</organism>
<evidence type="ECO:0000313" key="1">
    <source>
        <dbReference type="EMBL" id="MBA8988818.1"/>
    </source>
</evidence>
<gene>
    <name evidence="1" type="ORF">FHW23_000050</name>
</gene>
<accession>A0AAW3T3L1</accession>
<dbReference type="EMBL" id="JACGXP010000001">
    <property type="protein sequence ID" value="MBA8988818.1"/>
    <property type="molecule type" value="Genomic_DNA"/>
</dbReference>
<evidence type="ECO:0000313" key="2">
    <source>
        <dbReference type="Proteomes" id="UP000590225"/>
    </source>
</evidence>